<dbReference type="EMBL" id="CAESAI010000007">
    <property type="protein sequence ID" value="CAB4334344.1"/>
    <property type="molecule type" value="Genomic_DNA"/>
</dbReference>
<dbReference type="PANTHER" id="PTHR33317:SF4">
    <property type="entry name" value="POLYNUCLEOTIDYL TRANSFERASE, RIBONUCLEASE H-LIKE SUPERFAMILY PROTEIN"/>
    <property type="match status" value="1"/>
</dbReference>
<dbReference type="EMBL" id="CAEZYC010000031">
    <property type="protein sequence ID" value="CAB4707760.1"/>
    <property type="molecule type" value="Genomic_DNA"/>
</dbReference>
<dbReference type="EMBL" id="CAEZZD010000052">
    <property type="protein sequence ID" value="CAB4746461.1"/>
    <property type="molecule type" value="Genomic_DNA"/>
</dbReference>
<evidence type="ECO:0000313" key="2">
    <source>
        <dbReference type="EMBL" id="CAB4342168.1"/>
    </source>
</evidence>
<dbReference type="EMBL" id="CAFBIX010000074">
    <property type="protein sequence ID" value="CAB4850587.1"/>
    <property type="molecule type" value="Genomic_DNA"/>
</dbReference>
<dbReference type="GO" id="GO:0005829">
    <property type="term" value="C:cytosol"/>
    <property type="evidence" value="ECO:0007669"/>
    <property type="project" value="TreeGrafter"/>
</dbReference>
<dbReference type="GO" id="GO:0000967">
    <property type="term" value="P:rRNA 5'-end processing"/>
    <property type="evidence" value="ECO:0007669"/>
    <property type="project" value="TreeGrafter"/>
</dbReference>
<dbReference type="InterPro" id="IPR012337">
    <property type="entry name" value="RNaseH-like_sf"/>
</dbReference>
<name>A0A6J5ZL41_9ZZZZ</name>
<dbReference type="SUPFAM" id="SSF53098">
    <property type="entry name" value="Ribonuclease H-like"/>
    <property type="match status" value="1"/>
</dbReference>
<proteinExistence type="predicted"/>
<dbReference type="NCBIfam" id="TIGR00250">
    <property type="entry name" value="RNAse_H_YqgF"/>
    <property type="match status" value="1"/>
</dbReference>
<dbReference type="EMBL" id="CAFAAO010000006">
    <property type="protein sequence ID" value="CAB4800786.1"/>
    <property type="molecule type" value="Genomic_DNA"/>
</dbReference>
<organism evidence="2">
    <name type="scientific">freshwater metagenome</name>
    <dbReference type="NCBI Taxonomy" id="449393"/>
    <lineage>
        <taxon>unclassified sequences</taxon>
        <taxon>metagenomes</taxon>
        <taxon>ecological metagenomes</taxon>
    </lineage>
</organism>
<evidence type="ECO:0000313" key="5">
    <source>
        <dbReference type="EMBL" id="CAB4800786.1"/>
    </source>
</evidence>
<sequence>MAYPLATIDYGSESVTEILALILEHQAIAVYVGNPVNLSGATTKSTTAAAEFATQLAQALTQGIAVRLIDERLSTVSAQRGLHETGRNTKNSKSIIDQAAAVVILEHALESEKRQGDFVGQIVESTRE</sequence>
<dbReference type="Gene3D" id="3.30.420.140">
    <property type="entry name" value="YqgF/RNase H-like domain"/>
    <property type="match status" value="1"/>
</dbReference>
<dbReference type="PANTHER" id="PTHR33317">
    <property type="entry name" value="POLYNUCLEOTIDYL TRANSFERASE, RIBONUCLEASE H-LIKE SUPERFAMILY PROTEIN"/>
    <property type="match status" value="1"/>
</dbReference>
<dbReference type="AlphaFoldDB" id="A0A6J5ZL41"/>
<evidence type="ECO:0000313" key="4">
    <source>
        <dbReference type="EMBL" id="CAB4746461.1"/>
    </source>
</evidence>
<evidence type="ECO:0000313" key="1">
    <source>
        <dbReference type="EMBL" id="CAB4334344.1"/>
    </source>
</evidence>
<evidence type="ECO:0000313" key="6">
    <source>
        <dbReference type="EMBL" id="CAB4850587.1"/>
    </source>
</evidence>
<accession>A0A6J5ZL41</accession>
<dbReference type="Pfam" id="PF03652">
    <property type="entry name" value="RuvX"/>
    <property type="match status" value="1"/>
</dbReference>
<gene>
    <name evidence="3" type="ORF">UFOPK2648_00701</name>
    <name evidence="4" type="ORF">UFOPK2824_00467</name>
    <name evidence="5" type="ORF">UFOPK3037_00625</name>
    <name evidence="6" type="ORF">UFOPK3278_01269</name>
    <name evidence="1" type="ORF">UFOPK3406_00466</name>
    <name evidence="2" type="ORF">UFOPK3925_01096</name>
    <name evidence="7" type="ORF">UFOPK4097_00831</name>
</gene>
<reference evidence="2" key="1">
    <citation type="submission" date="2020-05" db="EMBL/GenBank/DDBJ databases">
        <authorList>
            <person name="Chiriac C."/>
            <person name="Salcher M."/>
            <person name="Ghai R."/>
            <person name="Kavagutti S V."/>
        </authorList>
    </citation>
    <scope>NUCLEOTIDE SEQUENCE</scope>
</reference>
<dbReference type="InterPro" id="IPR037027">
    <property type="entry name" value="YqgF/RNaseH-like_dom_sf"/>
</dbReference>
<dbReference type="EMBL" id="CAESAD010000008">
    <property type="protein sequence ID" value="CAB4342168.1"/>
    <property type="molecule type" value="Genomic_DNA"/>
</dbReference>
<dbReference type="EMBL" id="CAFBPK010000011">
    <property type="protein sequence ID" value="CAB5019346.1"/>
    <property type="molecule type" value="Genomic_DNA"/>
</dbReference>
<protein>
    <submittedName>
        <fullName evidence="2">Unannotated protein</fullName>
    </submittedName>
</protein>
<dbReference type="CDD" id="cd16964">
    <property type="entry name" value="YqgF"/>
    <property type="match status" value="1"/>
</dbReference>
<dbReference type="InterPro" id="IPR005227">
    <property type="entry name" value="YqgF"/>
</dbReference>
<evidence type="ECO:0000313" key="7">
    <source>
        <dbReference type="EMBL" id="CAB5019346.1"/>
    </source>
</evidence>
<evidence type="ECO:0000313" key="3">
    <source>
        <dbReference type="EMBL" id="CAB4707760.1"/>
    </source>
</evidence>